<comment type="caution">
    <text evidence="2">The sequence shown here is derived from an EMBL/GenBank/DDBJ whole genome shotgun (WGS) entry which is preliminary data.</text>
</comment>
<proteinExistence type="predicted"/>
<feature type="transmembrane region" description="Helical" evidence="1">
    <location>
        <begin position="42"/>
        <end position="59"/>
    </location>
</feature>
<name>A0ABW6BCN9_9SPHI</name>
<keyword evidence="3" id="KW-1185">Reference proteome</keyword>
<feature type="transmembrane region" description="Helical" evidence="1">
    <location>
        <begin position="12"/>
        <end position="30"/>
    </location>
</feature>
<dbReference type="EMBL" id="JBHUPB010000005">
    <property type="protein sequence ID" value="MFD2967283.1"/>
    <property type="molecule type" value="Genomic_DNA"/>
</dbReference>
<gene>
    <name evidence="2" type="ORF">ACFS7Y_07785</name>
</gene>
<keyword evidence="1" id="KW-0472">Membrane</keyword>
<keyword evidence="1" id="KW-0812">Transmembrane</keyword>
<organism evidence="2 3">
    <name type="scientific">Sphingobacterium bambusae</name>
    <dbReference type="NCBI Taxonomy" id="662858"/>
    <lineage>
        <taxon>Bacteria</taxon>
        <taxon>Pseudomonadati</taxon>
        <taxon>Bacteroidota</taxon>
        <taxon>Sphingobacteriia</taxon>
        <taxon>Sphingobacteriales</taxon>
        <taxon>Sphingobacteriaceae</taxon>
        <taxon>Sphingobacterium</taxon>
    </lineage>
</organism>
<keyword evidence="1" id="KW-1133">Transmembrane helix</keyword>
<evidence type="ECO:0000256" key="1">
    <source>
        <dbReference type="SAM" id="Phobius"/>
    </source>
</evidence>
<reference evidence="3" key="1">
    <citation type="journal article" date="2019" name="Int. J. Syst. Evol. Microbiol.">
        <title>The Global Catalogue of Microorganisms (GCM) 10K type strain sequencing project: providing services to taxonomists for standard genome sequencing and annotation.</title>
        <authorList>
            <consortium name="The Broad Institute Genomics Platform"/>
            <consortium name="The Broad Institute Genome Sequencing Center for Infectious Disease"/>
            <person name="Wu L."/>
            <person name="Ma J."/>
        </authorList>
    </citation>
    <scope>NUCLEOTIDE SEQUENCE [LARGE SCALE GENOMIC DNA]</scope>
    <source>
        <strain evidence="3">KCTC 22814</strain>
    </source>
</reference>
<protein>
    <submittedName>
        <fullName evidence="2">Uncharacterized protein</fullName>
    </submittedName>
</protein>
<dbReference type="RefSeq" id="WP_380935828.1">
    <property type="nucleotide sequence ID" value="NZ_JBHUPB010000005.1"/>
</dbReference>
<accession>A0ABW6BCN9</accession>
<evidence type="ECO:0000313" key="2">
    <source>
        <dbReference type="EMBL" id="MFD2967283.1"/>
    </source>
</evidence>
<sequence length="66" mass="7782">MSSKRNWIVANRFASRIFFPFIAAATAYTLWKYFRNEEDDPAIVLMLIIGGFATTYFLTERKLKRL</sequence>
<evidence type="ECO:0000313" key="3">
    <source>
        <dbReference type="Proteomes" id="UP001597525"/>
    </source>
</evidence>
<dbReference type="Proteomes" id="UP001597525">
    <property type="component" value="Unassembled WGS sequence"/>
</dbReference>